<organism evidence="2 3">
    <name type="scientific">Oleiharenicola lentus</name>
    <dbReference type="NCBI Taxonomy" id="2508720"/>
    <lineage>
        <taxon>Bacteria</taxon>
        <taxon>Pseudomonadati</taxon>
        <taxon>Verrucomicrobiota</taxon>
        <taxon>Opitutia</taxon>
        <taxon>Opitutales</taxon>
        <taxon>Opitutaceae</taxon>
        <taxon>Oleiharenicola</taxon>
    </lineage>
</organism>
<feature type="transmembrane region" description="Helical" evidence="1">
    <location>
        <begin position="200"/>
        <end position="224"/>
    </location>
</feature>
<dbReference type="Proteomes" id="UP000290218">
    <property type="component" value="Unassembled WGS sequence"/>
</dbReference>
<keyword evidence="3" id="KW-1185">Reference proteome</keyword>
<keyword evidence="1" id="KW-0472">Membrane</keyword>
<name>A0A4Q1C7M7_9BACT</name>
<evidence type="ECO:0000256" key="1">
    <source>
        <dbReference type="SAM" id="Phobius"/>
    </source>
</evidence>
<dbReference type="AlphaFoldDB" id="A0A4Q1C7M7"/>
<evidence type="ECO:0000313" key="2">
    <source>
        <dbReference type="EMBL" id="RXK54772.1"/>
    </source>
</evidence>
<feature type="transmembrane region" description="Helical" evidence="1">
    <location>
        <begin position="168"/>
        <end position="188"/>
    </location>
</feature>
<dbReference type="EMBL" id="SDHX01000001">
    <property type="protein sequence ID" value="RXK54772.1"/>
    <property type="molecule type" value="Genomic_DNA"/>
</dbReference>
<proteinExistence type="predicted"/>
<evidence type="ECO:0000313" key="3">
    <source>
        <dbReference type="Proteomes" id="UP000290218"/>
    </source>
</evidence>
<keyword evidence="1" id="KW-1133">Transmembrane helix</keyword>
<gene>
    <name evidence="2" type="ORF">ESB00_02420</name>
</gene>
<keyword evidence="1" id="KW-0812">Transmembrane</keyword>
<reference evidence="2 3" key="1">
    <citation type="submission" date="2019-01" db="EMBL/GenBank/DDBJ databases">
        <title>Lacunisphaera sp. strain TWA-58.</title>
        <authorList>
            <person name="Chen W.-M."/>
        </authorList>
    </citation>
    <scope>NUCLEOTIDE SEQUENCE [LARGE SCALE GENOMIC DNA]</scope>
    <source>
        <strain evidence="2 3">TWA-58</strain>
    </source>
</reference>
<sequence length="374" mass="41143">MSEWASVLLVFWALWLADGLKLPPAARFNLNGRGRRARLVFGRLLRPGWSPTGWRVLADDVPFALSPRGISNRPVGSAGRPAEAPARATAWAWEEIRETGVQRGWITINGARFCRDTGHLRASQILGLARMPEPVRTPRIGWWLARWLRPAHLRRRAKILVGRTMVPAVFNGVFLALAVVLTVYLLADGASRLAPKQAELVARLLPLILGYLVLLHLAGVVTAWRATRRLQVPGEDQRGIALFSAVLLPPQALRLRALAGDGWFPAQHPLACALAFAPKRELAELAFQVVGDLRWPIGDAEDAPLAREIAAWHRTELGQRLGPLLAAAGVEEEKLFAAPRADGPASCRYCPRCRSQFTSEAARCPHGVELKPVK</sequence>
<dbReference type="OrthoDB" id="9837328at2"/>
<dbReference type="RefSeq" id="WP_129046135.1">
    <property type="nucleotide sequence ID" value="NZ_SDHX01000001.1"/>
</dbReference>
<accession>A0A4Q1C7M7</accession>
<protein>
    <submittedName>
        <fullName evidence="2">Uncharacterized protein</fullName>
    </submittedName>
</protein>
<comment type="caution">
    <text evidence="2">The sequence shown here is derived from an EMBL/GenBank/DDBJ whole genome shotgun (WGS) entry which is preliminary data.</text>
</comment>